<name>A0A397SXJ5_9GLOM</name>
<dbReference type="Proteomes" id="UP000265703">
    <property type="component" value="Unassembled WGS sequence"/>
</dbReference>
<evidence type="ECO:0000313" key="6">
    <source>
        <dbReference type="Proteomes" id="UP000265703"/>
    </source>
</evidence>
<dbReference type="EMBL" id="QKYT01000173">
    <property type="protein sequence ID" value="RIA90693.1"/>
    <property type="molecule type" value="Genomic_DNA"/>
</dbReference>
<comment type="subcellular location">
    <subcellularLocation>
        <location evidence="1">Host cell</location>
    </subcellularLocation>
    <subcellularLocation>
        <location evidence="2">Secreted</location>
    </subcellularLocation>
</comment>
<reference evidence="5 6" key="1">
    <citation type="submission" date="2018-06" db="EMBL/GenBank/DDBJ databases">
        <title>Comparative genomics reveals the genomic features of Rhizophagus irregularis, R. cerebriforme, R. diaphanum and Gigaspora rosea, and their symbiotic lifestyle signature.</title>
        <authorList>
            <person name="Morin E."/>
            <person name="San Clemente H."/>
            <person name="Chen E.C.H."/>
            <person name="De La Providencia I."/>
            <person name="Hainaut M."/>
            <person name="Kuo A."/>
            <person name="Kohler A."/>
            <person name="Murat C."/>
            <person name="Tang N."/>
            <person name="Roy S."/>
            <person name="Loubradou J."/>
            <person name="Henrissat B."/>
            <person name="Grigoriev I.V."/>
            <person name="Corradi N."/>
            <person name="Roux C."/>
            <person name="Martin F.M."/>
        </authorList>
    </citation>
    <scope>NUCLEOTIDE SEQUENCE [LARGE SCALE GENOMIC DNA]</scope>
    <source>
        <strain evidence="5 6">DAOM 227022</strain>
    </source>
</reference>
<feature type="domain" description="Crinkler effector protein N-terminal" evidence="4">
    <location>
        <begin position="4"/>
        <end position="116"/>
    </location>
</feature>
<protein>
    <recommendedName>
        <fullName evidence="4">Crinkler effector protein N-terminal domain-containing protein</fullName>
    </recommendedName>
</protein>
<dbReference type="InterPro" id="IPR045379">
    <property type="entry name" value="Crinkler_N"/>
</dbReference>
<gene>
    <name evidence="5" type="ORF">C1645_805585</name>
</gene>
<comment type="caution">
    <text evidence="5">The sequence shown here is derived from an EMBL/GenBank/DDBJ whole genome shotgun (WGS) entry which is preliminary data.</text>
</comment>
<evidence type="ECO:0000256" key="1">
    <source>
        <dbReference type="ARBA" id="ARBA00004340"/>
    </source>
</evidence>
<evidence type="ECO:0000256" key="3">
    <source>
        <dbReference type="ARBA" id="ARBA00022525"/>
    </source>
</evidence>
<dbReference type="GO" id="GO:0043657">
    <property type="term" value="C:host cell"/>
    <property type="evidence" value="ECO:0007669"/>
    <property type="project" value="UniProtKB-SubCell"/>
</dbReference>
<organism evidence="5 6">
    <name type="scientific">Glomus cerebriforme</name>
    <dbReference type="NCBI Taxonomy" id="658196"/>
    <lineage>
        <taxon>Eukaryota</taxon>
        <taxon>Fungi</taxon>
        <taxon>Fungi incertae sedis</taxon>
        <taxon>Mucoromycota</taxon>
        <taxon>Glomeromycotina</taxon>
        <taxon>Glomeromycetes</taxon>
        <taxon>Glomerales</taxon>
        <taxon>Glomeraceae</taxon>
        <taxon>Glomus</taxon>
    </lineage>
</organism>
<keyword evidence="6" id="KW-1185">Reference proteome</keyword>
<dbReference type="Pfam" id="PF20147">
    <property type="entry name" value="Crinkler"/>
    <property type="match status" value="1"/>
</dbReference>
<proteinExistence type="predicted"/>
<evidence type="ECO:0000259" key="4">
    <source>
        <dbReference type="Pfam" id="PF20147"/>
    </source>
</evidence>
<accession>A0A397SXJ5</accession>
<evidence type="ECO:0000256" key="2">
    <source>
        <dbReference type="ARBA" id="ARBA00004613"/>
    </source>
</evidence>
<keyword evidence="3" id="KW-0964">Secreted</keyword>
<sequence length="126" mass="14758">MPEVTINYLIAGENPDRTLQVTIDNSNSVSELKAQILRENRDVFASEFPSQLTLGKVSISRRDDEELEILRNYYYSIRTRISIENDLGGTELPPDDNISRYFRRNRQDYYIELVVKGRLRSRQIES</sequence>
<evidence type="ECO:0000313" key="5">
    <source>
        <dbReference type="EMBL" id="RIA90693.1"/>
    </source>
</evidence>
<dbReference type="OrthoDB" id="2304312at2759"/>
<dbReference type="GO" id="GO:0005576">
    <property type="term" value="C:extracellular region"/>
    <property type="evidence" value="ECO:0007669"/>
    <property type="project" value="UniProtKB-SubCell"/>
</dbReference>
<dbReference type="AlphaFoldDB" id="A0A397SXJ5"/>